<reference evidence="6 7" key="1">
    <citation type="submission" date="2017-09" db="EMBL/GenBank/DDBJ databases">
        <title>Biodiversity and function of Thalassospira species in the particle-attached aromatic-hydrocarbon-degrading consortia from the surface seawater of the South China Sea.</title>
        <authorList>
            <person name="Dong C."/>
            <person name="Liu R."/>
            <person name="Shao Z."/>
        </authorList>
    </citation>
    <scope>NUCLEOTIDE SEQUENCE [LARGE SCALE GENOMIC DNA]</scope>
    <source>
        <strain evidence="6 7">CSC1P2</strain>
    </source>
</reference>
<organism evidence="6 7">
    <name type="scientific">Thalassospira marina</name>
    <dbReference type="NCBI Taxonomy" id="2048283"/>
    <lineage>
        <taxon>Bacteria</taxon>
        <taxon>Pseudomonadati</taxon>
        <taxon>Pseudomonadota</taxon>
        <taxon>Alphaproteobacteria</taxon>
        <taxon>Rhodospirillales</taxon>
        <taxon>Thalassospiraceae</taxon>
        <taxon>Thalassospira</taxon>
    </lineage>
</organism>
<dbReference type="Pfam" id="PF03466">
    <property type="entry name" value="LysR_substrate"/>
    <property type="match status" value="1"/>
</dbReference>
<dbReference type="PANTHER" id="PTHR30537:SF3">
    <property type="entry name" value="TRANSCRIPTIONAL REGULATORY PROTEIN"/>
    <property type="match status" value="1"/>
</dbReference>
<dbReference type="GO" id="GO:0003700">
    <property type="term" value="F:DNA-binding transcription factor activity"/>
    <property type="evidence" value="ECO:0007669"/>
    <property type="project" value="InterPro"/>
</dbReference>
<name>A0A2N3L064_9PROT</name>
<evidence type="ECO:0000259" key="5">
    <source>
        <dbReference type="PROSITE" id="PS50931"/>
    </source>
</evidence>
<keyword evidence="3" id="KW-0238">DNA-binding</keyword>
<dbReference type="Gene3D" id="1.10.10.10">
    <property type="entry name" value="Winged helix-like DNA-binding domain superfamily/Winged helix DNA-binding domain"/>
    <property type="match status" value="1"/>
</dbReference>
<dbReference type="GO" id="GO:0006351">
    <property type="term" value="P:DNA-templated transcription"/>
    <property type="evidence" value="ECO:0007669"/>
    <property type="project" value="TreeGrafter"/>
</dbReference>
<evidence type="ECO:0000313" key="6">
    <source>
        <dbReference type="EMBL" id="PKR56178.1"/>
    </source>
</evidence>
<dbReference type="GO" id="GO:0043565">
    <property type="term" value="F:sequence-specific DNA binding"/>
    <property type="evidence" value="ECO:0007669"/>
    <property type="project" value="TreeGrafter"/>
</dbReference>
<dbReference type="RefSeq" id="WP_101264166.1">
    <property type="nucleotide sequence ID" value="NZ_NWTK01000001.1"/>
</dbReference>
<evidence type="ECO:0000256" key="3">
    <source>
        <dbReference type="ARBA" id="ARBA00023125"/>
    </source>
</evidence>
<gene>
    <name evidence="6" type="ORF">COO20_02995</name>
</gene>
<dbReference type="PROSITE" id="PS50931">
    <property type="entry name" value="HTH_LYSR"/>
    <property type="match status" value="1"/>
</dbReference>
<dbReference type="OrthoDB" id="7333438at2"/>
<dbReference type="AlphaFoldDB" id="A0A2N3L064"/>
<feature type="domain" description="HTH lysR-type" evidence="5">
    <location>
        <begin position="1"/>
        <end position="58"/>
    </location>
</feature>
<sequence>MNWDDLRFFLVLAQEGTLSGAARRLRKEHTTVARRVEALERAVGTKLFDRMPAGWQLTPDGQQLVPVAERVEEDALAFERMANSSEIASGVVRISVPPVAGRILFAPRLAALLAEYKGLEFELIGSSHVANLARREADIAVRMVTPTEPGLIAQKLAELGVGLYGAHDYVANVDEELWELCGYDDTAYGLSKADWVRRLLGRDILCRLRANDTASVQAFIAAGLGVGVLPRYLGDTDTRLTLIHGDDKGEEREPIWLVVHPDMRRSPRVRLVMNALIDASRGIAEEFQL</sequence>
<evidence type="ECO:0000313" key="7">
    <source>
        <dbReference type="Proteomes" id="UP000233597"/>
    </source>
</evidence>
<dbReference type="InterPro" id="IPR058163">
    <property type="entry name" value="LysR-type_TF_proteobact-type"/>
</dbReference>
<dbReference type="Pfam" id="PF00126">
    <property type="entry name" value="HTH_1"/>
    <property type="match status" value="1"/>
</dbReference>
<proteinExistence type="inferred from homology"/>
<comment type="caution">
    <text evidence="6">The sequence shown here is derived from an EMBL/GenBank/DDBJ whole genome shotgun (WGS) entry which is preliminary data.</text>
</comment>
<dbReference type="InterPro" id="IPR036388">
    <property type="entry name" value="WH-like_DNA-bd_sf"/>
</dbReference>
<dbReference type="Proteomes" id="UP000233597">
    <property type="component" value="Unassembled WGS sequence"/>
</dbReference>
<accession>A0A2N3L064</accession>
<dbReference type="EMBL" id="NWTK01000001">
    <property type="protein sequence ID" value="PKR56178.1"/>
    <property type="molecule type" value="Genomic_DNA"/>
</dbReference>
<keyword evidence="4" id="KW-0804">Transcription</keyword>
<protein>
    <submittedName>
        <fullName evidence="6">LysR family transcriptional regulator</fullName>
    </submittedName>
</protein>
<dbReference type="SUPFAM" id="SSF53850">
    <property type="entry name" value="Periplasmic binding protein-like II"/>
    <property type="match status" value="1"/>
</dbReference>
<dbReference type="PANTHER" id="PTHR30537">
    <property type="entry name" value="HTH-TYPE TRANSCRIPTIONAL REGULATOR"/>
    <property type="match status" value="1"/>
</dbReference>
<dbReference type="InterPro" id="IPR005119">
    <property type="entry name" value="LysR_subst-bd"/>
</dbReference>
<dbReference type="InterPro" id="IPR036390">
    <property type="entry name" value="WH_DNA-bd_sf"/>
</dbReference>
<dbReference type="InterPro" id="IPR000847">
    <property type="entry name" value="LysR_HTH_N"/>
</dbReference>
<comment type="similarity">
    <text evidence="1">Belongs to the LysR transcriptional regulatory family.</text>
</comment>
<evidence type="ECO:0000256" key="2">
    <source>
        <dbReference type="ARBA" id="ARBA00023015"/>
    </source>
</evidence>
<dbReference type="Gene3D" id="3.40.190.290">
    <property type="match status" value="1"/>
</dbReference>
<keyword evidence="2" id="KW-0805">Transcription regulation</keyword>
<evidence type="ECO:0000256" key="1">
    <source>
        <dbReference type="ARBA" id="ARBA00009437"/>
    </source>
</evidence>
<evidence type="ECO:0000256" key="4">
    <source>
        <dbReference type="ARBA" id="ARBA00023163"/>
    </source>
</evidence>
<dbReference type="SUPFAM" id="SSF46785">
    <property type="entry name" value="Winged helix' DNA-binding domain"/>
    <property type="match status" value="1"/>
</dbReference>